<feature type="region of interest" description="Disordered" evidence="1">
    <location>
        <begin position="1"/>
        <end position="27"/>
    </location>
</feature>
<dbReference type="STRING" id="765420.OSCT_1217"/>
<dbReference type="EMBL" id="ADVR01000034">
    <property type="protein sequence ID" value="EFO80925.1"/>
    <property type="molecule type" value="Genomic_DNA"/>
</dbReference>
<evidence type="ECO:0000313" key="3">
    <source>
        <dbReference type="Proteomes" id="UP000054010"/>
    </source>
</evidence>
<accession>E1ID16</accession>
<gene>
    <name evidence="2" type="ORF">OSCT_1217</name>
</gene>
<sequence length="157" mass="17967">MKQQANDLRSRHDQRLHEHEAHNDDAHAAQAEQIRSYIFTRVGQTIEQYVKLRGNTHAIEEYLEAWVFGAYWQSNTTWALSPESREMLKSGEYVWQEYMQSDGLTDWAAPAIQYCRALELGGAIDKATAITLRTLVLGTRDKIGIRGWVAAHVQPVL</sequence>
<evidence type="ECO:0000256" key="1">
    <source>
        <dbReference type="SAM" id="MobiDB-lite"/>
    </source>
</evidence>
<evidence type="ECO:0000313" key="2">
    <source>
        <dbReference type="EMBL" id="EFO80925.1"/>
    </source>
</evidence>
<name>E1ID16_9CHLR</name>
<reference evidence="2 3" key="1">
    <citation type="journal article" date="2011" name="J. Bacteriol.">
        <title>Draft genome sequence of the anoxygenic filamentous phototrophic bacterium Oscillochloris trichoides subsp. DG-6.</title>
        <authorList>
            <person name="Kuznetsov B.B."/>
            <person name="Ivanovsky R.N."/>
            <person name="Keppen O.I."/>
            <person name="Sukhacheva M.V."/>
            <person name="Bumazhkin B.K."/>
            <person name="Patutina E.O."/>
            <person name="Beletsky A.V."/>
            <person name="Mardanov A.V."/>
            <person name="Baslerov R.V."/>
            <person name="Panteleeva A.N."/>
            <person name="Kolganova T.V."/>
            <person name="Ravin N.V."/>
            <person name="Skryabin K.G."/>
        </authorList>
    </citation>
    <scope>NUCLEOTIDE SEQUENCE [LARGE SCALE GENOMIC DNA]</scope>
    <source>
        <strain evidence="2 3">DG-6</strain>
    </source>
</reference>
<protein>
    <submittedName>
        <fullName evidence="2">Uncharacterized protein</fullName>
    </submittedName>
</protein>
<keyword evidence="3" id="KW-1185">Reference proteome</keyword>
<dbReference type="AlphaFoldDB" id="E1ID16"/>
<dbReference type="Proteomes" id="UP000054010">
    <property type="component" value="Unassembled WGS sequence"/>
</dbReference>
<feature type="compositionally biased region" description="Basic and acidic residues" evidence="1">
    <location>
        <begin position="8"/>
        <end position="27"/>
    </location>
</feature>
<organism evidence="2 3">
    <name type="scientific">Oscillochloris trichoides DG-6</name>
    <dbReference type="NCBI Taxonomy" id="765420"/>
    <lineage>
        <taxon>Bacteria</taxon>
        <taxon>Bacillati</taxon>
        <taxon>Chloroflexota</taxon>
        <taxon>Chloroflexia</taxon>
        <taxon>Chloroflexales</taxon>
        <taxon>Chloroflexineae</taxon>
        <taxon>Oscillochloridaceae</taxon>
        <taxon>Oscillochloris</taxon>
    </lineage>
</organism>
<proteinExistence type="predicted"/>
<comment type="caution">
    <text evidence="2">The sequence shown here is derived from an EMBL/GenBank/DDBJ whole genome shotgun (WGS) entry which is preliminary data.</text>
</comment>
<dbReference type="HOGENOM" id="CLU_1676105_0_0_0"/>